<dbReference type="InterPro" id="IPR053842">
    <property type="entry name" value="NikA-like"/>
</dbReference>
<evidence type="ECO:0000256" key="1">
    <source>
        <dbReference type="SAM" id="MobiDB-lite"/>
    </source>
</evidence>
<dbReference type="EMBL" id="BAAALF010000087">
    <property type="protein sequence ID" value="GAA1249606.1"/>
    <property type="molecule type" value="Genomic_DNA"/>
</dbReference>
<feature type="region of interest" description="Disordered" evidence="1">
    <location>
        <begin position="1"/>
        <end position="106"/>
    </location>
</feature>
<comment type="caution">
    <text evidence="2">The sequence shown here is derived from an EMBL/GenBank/DDBJ whole genome shotgun (WGS) entry which is preliminary data.</text>
</comment>
<sequence>MTGTDQAATTPGPEGDRDQAPGGASCRIGYPKGLSKANALAQGCEDGSAGPRARAPRDRQSLGHQGAPGGGEAPADPATDSPPAREPAFPDRQPRRRRYQPTHREDVIAARLKPDEKAEITAAAKRAGLYPSGYLATAALAAARGSTTLKNNEQLDAAIDELAALRAAISRVGNNINQIAYVYNAGGHARPGELDHILGVLTRILASVDDTATSLVKKRT</sequence>
<reference evidence="3" key="1">
    <citation type="journal article" date="2019" name="Int. J. Syst. Evol. Microbiol.">
        <title>The Global Catalogue of Microorganisms (GCM) 10K type strain sequencing project: providing services to taxonomists for standard genome sequencing and annotation.</title>
        <authorList>
            <consortium name="The Broad Institute Genomics Platform"/>
            <consortium name="The Broad Institute Genome Sequencing Center for Infectious Disease"/>
            <person name="Wu L."/>
            <person name="Ma J."/>
        </authorList>
    </citation>
    <scope>NUCLEOTIDE SEQUENCE [LARGE SCALE GENOMIC DNA]</scope>
    <source>
        <strain evidence="3">JCM 13004</strain>
    </source>
</reference>
<protein>
    <recommendedName>
        <fullName evidence="4">Mobilization protein MobC</fullName>
    </recommendedName>
</protein>
<evidence type="ECO:0008006" key="4">
    <source>
        <dbReference type="Google" id="ProtNLM"/>
    </source>
</evidence>
<organism evidence="2 3">
    <name type="scientific">Kitasatospora nipponensis</name>
    <dbReference type="NCBI Taxonomy" id="258049"/>
    <lineage>
        <taxon>Bacteria</taxon>
        <taxon>Bacillati</taxon>
        <taxon>Actinomycetota</taxon>
        <taxon>Actinomycetes</taxon>
        <taxon>Kitasatosporales</taxon>
        <taxon>Streptomycetaceae</taxon>
        <taxon>Kitasatospora</taxon>
    </lineage>
</organism>
<dbReference type="Proteomes" id="UP001500037">
    <property type="component" value="Unassembled WGS sequence"/>
</dbReference>
<proteinExistence type="predicted"/>
<evidence type="ECO:0000313" key="3">
    <source>
        <dbReference type="Proteomes" id="UP001500037"/>
    </source>
</evidence>
<name>A0ABP4H417_9ACTN</name>
<dbReference type="Pfam" id="PF21983">
    <property type="entry name" value="NikA-like"/>
    <property type="match status" value="1"/>
</dbReference>
<keyword evidence="3" id="KW-1185">Reference proteome</keyword>
<evidence type="ECO:0000313" key="2">
    <source>
        <dbReference type="EMBL" id="GAA1249606.1"/>
    </source>
</evidence>
<accession>A0ABP4H417</accession>
<feature type="compositionally biased region" description="Low complexity" evidence="1">
    <location>
        <begin position="73"/>
        <end position="82"/>
    </location>
</feature>
<gene>
    <name evidence="2" type="ORF">GCM10009665_45500</name>
</gene>
<dbReference type="RefSeq" id="WP_425556119.1">
    <property type="nucleotide sequence ID" value="NZ_BAAALF010000087.1"/>
</dbReference>